<dbReference type="GeneID" id="93475730"/>
<dbReference type="Proteomes" id="UP001364764">
    <property type="component" value="Chromosome"/>
</dbReference>
<accession>A0ABD8AYC9</accession>
<name>A0ABD8AYC9_PAEAM</name>
<sequence>MRLSKVLMLTACSFILTTSISSGGVSAAKVQPNTSTNVSDVVSPMLESKFFSVVHYYPVGFGVPKYLTDYITPDGYVGTLVLVSYHTVDGIVAARYEGTVYR</sequence>
<feature type="chain" id="PRO_5044741326" evidence="1">
    <location>
        <begin position="28"/>
        <end position="102"/>
    </location>
</feature>
<feature type="signal peptide" evidence="1">
    <location>
        <begin position="1"/>
        <end position="27"/>
    </location>
</feature>
<dbReference type="AlphaFoldDB" id="A0ABD8AYC9"/>
<gene>
    <name evidence="2" type="ORF">V6668_09655</name>
</gene>
<dbReference type="RefSeq" id="WP_076327012.1">
    <property type="nucleotide sequence ID" value="NZ_CP145892.1"/>
</dbReference>
<protein>
    <submittedName>
        <fullName evidence="2">Uncharacterized protein</fullName>
    </submittedName>
</protein>
<reference evidence="2 3" key="1">
    <citation type="submission" date="2024-02" db="EMBL/GenBank/DDBJ databases">
        <title>Complete sequences of two Paenibacillus sp. strains and one Lysinibacillus strain isolated from the environment on STAA medium highlight biotechnological potential.</title>
        <authorList>
            <person name="Attere S.A."/>
            <person name="Piche L.C."/>
            <person name="Intertaglia L."/>
            <person name="Lami R."/>
            <person name="Charette S.J."/>
            <person name="Vincent A.T."/>
        </authorList>
    </citation>
    <scope>NUCLEOTIDE SEQUENCE [LARGE SCALE GENOMIC DNA]</scope>
    <source>
        <strain evidence="2 3">Y5S-7</strain>
    </source>
</reference>
<keyword evidence="1" id="KW-0732">Signal</keyword>
<evidence type="ECO:0000313" key="3">
    <source>
        <dbReference type="Proteomes" id="UP001364764"/>
    </source>
</evidence>
<proteinExistence type="predicted"/>
<evidence type="ECO:0000313" key="2">
    <source>
        <dbReference type="EMBL" id="WWP22420.1"/>
    </source>
</evidence>
<evidence type="ECO:0000256" key="1">
    <source>
        <dbReference type="SAM" id="SignalP"/>
    </source>
</evidence>
<organism evidence="2 3">
    <name type="scientific">Paenibacillus amylolyticus</name>
    <dbReference type="NCBI Taxonomy" id="1451"/>
    <lineage>
        <taxon>Bacteria</taxon>
        <taxon>Bacillati</taxon>
        <taxon>Bacillota</taxon>
        <taxon>Bacilli</taxon>
        <taxon>Bacillales</taxon>
        <taxon>Paenibacillaceae</taxon>
        <taxon>Paenibacillus</taxon>
    </lineage>
</organism>
<dbReference type="EMBL" id="CP145892">
    <property type="protein sequence ID" value="WWP22420.1"/>
    <property type="molecule type" value="Genomic_DNA"/>
</dbReference>